<accession>A0A445DC06</accession>
<sequence length="358" mass="40900">MMLEEEGKSCRRHAEEKKSKIFGSMEIQQKYIDDFKLHIAMFPWLAFGHIIPYFELAKLIAQKGHKVSFISTPTNIKRLPKLPSNLQPLVEFIELPLPHVENLPQNAESTLDVPYHMVPYLKKAFDGLQGPLTKFLESSTPHWLLYDFAPFWLPPICSNLGISCIFFCIFCAFVEYFCFDSVLIRAHSNSIEEIAKPVYDFLSQQNESGVTDAFRLQEIVVGAAAVAIRSCMEVEGESLKNLERVCKKPVIPVGSIIESLEFGCPLILLPFQSEQVLNAIVVEGIKVGVKVERNEDDGKFTRYSIAKALRTMMLEEEGKSCRSRAEEKMVKIFGKKELHQKYIDDFVDFMEIHRPNIN</sequence>
<comment type="caution">
    <text evidence="1">The sequence shown here is derived from an EMBL/GenBank/DDBJ whole genome shotgun (WGS) entry which is preliminary data.</text>
</comment>
<dbReference type="AlphaFoldDB" id="A0A445DC06"/>
<dbReference type="GO" id="GO:0035251">
    <property type="term" value="F:UDP-glucosyltransferase activity"/>
    <property type="evidence" value="ECO:0007669"/>
    <property type="project" value="InterPro"/>
</dbReference>
<organism evidence="1 2">
    <name type="scientific">Arachis hypogaea</name>
    <name type="common">Peanut</name>
    <dbReference type="NCBI Taxonomy" id="3818"/>
    <lineage>
        <taxon>Eukaryota</taxon>
        <taxon>Viridiplantae</taxon>
        <taxon>Streptophyta</taxon>
        <taxon>Embryophyta</taxon>
        <taxon>Tracheophyta</taxon>
        <taxon>Spermatophyta</taxon>
        <taxon>Magnoliopsida</taxon>
        <taxon>eudicotyledons</taxon>
        <taxon>Gunneridae</taxon>
        <taxon>Pentapetalae</taxon>
        <taxon>rosids</taxon>
        <taxon>fabids</taxon>
        <taxon>Fabales</taxon>
        <taxon>Fabaceae</taxon>
        <taxon>Papilionoideae</taxon>
        <taxon>50 kb inversion clade</taxon>
        <taxon>dalbergioids sensu lato</taxon>
        <taxon>Dalbergieae</taxon>
        <taxon>Pterocarpus clade</taxon>
        <taxon>Arachis</taxon>
    </lineage>
</organism>
<gene>
    <name evidence="1" type="ORF">Ahy_A04g017760</name>
</gene>
<dbReference type="SUPFAM" id="SSF53756">
    <property type="entry name" value="UDP-Glycosyltransferase/glycogen phosphorylase"/>
    <property type="match status" value="1"/>
</dbReference>
<protein>
    <submittedName>
        <fullName evidence="1">Uncharacterized protein</fullName>
    </submittedName>
</protein>
<dbReference type="PANTHER" id="PTHR48049:SF60">
    <property type="entry name" value="UDP-GLYCOSYLTRANSFERASE 91B1"/>
    <property type="match status" value="1"/>
</dbReference>
<evidence type="ECO:0000313" key="2">
    <source>
        <dbReference type="Proteomes" id="UP000289738"/>
    </source>
</evidence>
<dbReference type="Proteomes" id="UP000289738">
    <property type="component" value="Chromosome A04"/>
</dbReference>
<dbReference type="PANTHER" id="PTHR48049">
    <property type="entry name" value="GLYCOSYLTRANSFERASE"/>
    <property type="match status" value="1"/>
</dbReference>
<reference evidence="1 2" key="1">
    <citation type="submission" date="2019-01" db="EMBL/GenBank/DDBJ databases">
        <title>Sequencing of cultivated peanut Arachis hypogaea provides insights into genome evolution and oil improvement.</title>
        <authorList>
            <person name="Chen X."/>
        </authorList>
    </citation>
    <scope>NUCLEOTIDE SEQUENCE [LARGE SCALE GENOMIC DNA]</scope>
    <source>
        <strain evidence="2">cv. Fuhuasheng</strain>
        <tissue evidence="1">Leaves</tissue>
    </source>
</reference>
<dbReference type="EMBL" id="SDMP01000004">
    <property type="protein sequence ID" value="RYR60702.1"/>
    <property type="molecule type" value="Genomic_DNA"/>
</dbReference>
<proteinExistence type="predicted"/>
<dbReference type="Gene3D" id="3.40.50.2000">
    <property type="entry name" value="Glycogen Phosphorylase B"/>
    <property type="match status" value="2"/>
</dbReference>
<keyword evidence="2" id="KW-1185">Reference proteome</keyword>
<dbReference type="InterPro" id="IPR050481">
    <property type="entry name" value="UDP-glycosyltransf_plant"/>
</dbReference>
<evidence type="ECO:0000313" key="1">
    <source>
        <dbReference type="EMBL" id="RYR60702.1"/>
    </source>
</evidence>
<name>A0A445DC06_ARAHY</name>